<evidence type="ECO:0000256" key="3">
    <source>
        <dbReference type="ARBA" id="ARBA00023274"/>
    </source>
</evidence>
<dbReference type="Pfam" id="PF01248">
    <property type="entry name" value="Ribosomal_L7Ae"/>
    <property type="match status" value="1"/>
</dbReference>
<dbReference type="PRINTS" id="PR00881">
    <property type="entry name" value="L7ARS6FAMILY"/>
</dbReference>
<dbReference type="InterPro" id="IPR050257">
    <property type="entry name" value="eL8/uL1-like"/>
</dbReference>
<dbReference type="Proteomes" id="UP000594262">
    <property type="component" value="Unplaced"/>
</dbReference>
<dbReference type="GO" id="GO:0003723">
    <property type="term" value="F:RNA binding"/>
    <property type="evidence" value="ECO:0007669"/>
    <property type="project" value="UniProtKB-UniRule"/>
</dbReference>
<dbReference type="PANTHER" id="PTHR23105">
    <property type="entry name" value="RIBOSOMAL PROTEIN L7AE FAMILY MEMBER"/>
    <property type="match status" value="1"/>
</dbReference>
<comment type="function">
    <text evidence="4">Component of the ribosome.</text>
</comment>
<dbReference type="InterPro" id="IPR004038">
    <property type="entry name" value="Ribosomal_eL8/eL30/eS12/Gad45"/>
</dbReference>
<dbReference type="InterPro" id="IPR029064">
    <property type="entry name" value="Ribosomal_eL30-like_sf"/>
</dbReference>
<keyword evidence="3 4" id="KW-0687">Ribonucleoprotein</keyword>
<dbReference type="Gene3D" id="3.30.1330.30">
    <property type="match status" value="1"/>
</dbReference>
<reference evidence="7" key="1">
    <citation type="submission" date="2021-01" db="UniProtKB">
        <authorList>
            <consortium name="EnsemblMetazoa"/>
        </authorList>
    </citation>
    <scope>IDENTIFICATION</scope>
</reference>
<dbReference type="AlphaFoldDB" id="A0A7M5UYQ4"/>
<organism evidence="7 8">
    <name type="scientific">Clytia hemisphaerica</name>
    <dbReference type="NCBI Taxonomy" id="252671"/>
    <lineage>
        <taxon>Eukaryota</taxon>
        <taxon>Metazoa</taxon>
        <taxon>Cnidaria</taxon>
        <taxon>Hydrozoa</taxon>
        <taxon>Hydroidolina</taxon>
        <taxon>Leptothecata</taxon>
        <taxon>Obeliida</taxon>
        <taxon>Clytiidae</taxon>
        <taxon>Clytia</taxon>
    </lineage>
</organism>
<keyword evidence="2 4" id="KW-0689">Ribosomal protein</keyword>
<evidence type="ECO:0000313" key="7">
    <source>
        <dbReference type="EnsemblMetazoa" id="CLYHEMP003430.1"/>
    </source>
</evidence>
<dbReference type="InterPro" id="IPR001921">
    <property type="entry name" value="Ribosomal_eL8_euk"/>
</dbReference>
<feature type="region of interest" description="Disordered" evidence="5">
    <location>
        <begin position="1"/>
        <end position="24"/>
    </location>
</feature>
<dbReference type="FunFam" id="3.30.1330.30:FF:000003">
    <property type="entry name" value="60S ribosomal protein L7a"/>
    <property type="match status" value="1"/>
</dbReference>
<accession>A0A7M5UYQ4</accession>
<dbReference type="EnsemblMetazoa" id="CLYHEMT003430.1">
    <property type="protein sequence ID" value="CLYHEMP003430.1"/>
    <property type="gene ID" value="CLYHEMG003430"/>
</dbReference>
<comment type="similarity">
    <text evidence="1 4">Belongs to the eukaryotic ribosomal protein eL8 family.</text>
</comment>
<dbReference type="PROSITE" id="PS01082">
    <property type="entry name" value="RIBOSOMAL_L7AE"/>
    <property type="match status" value="1"/>
</dbReference>
<keyword evidence="8" id="KW-1185">Reference proteome</keyword>
<dbReference type="SUPFAM" id="SSF55315">
    <property type="entry name" value="L30e-like"/>
    <property type="match status" value="1"/>
</dbReference>
<evidence type="ECO:0000313" key="8">
    <source>
        <dbReference type="Proteomes" id="UP000594262"/>
    </source>
</evidence>
<dbReference type="GeneID" id="136807781"/>
<dbReference type="OrthoDB" id="29563at2759"/>
<dbReference type="InterPro" id="IPR004037">
    <property type="entry name" value="Ribosomal_eL8-like_CS"/>
</dbReference>
<feature type="domain" description="Ribosomal protein eL8/eL30/eS12/Gadd45" evidence="6">
    <location>
        <begin position="133"/>
        <end position="217"/>
    </location>
</feature>
<evidence type="ECO:0000259" key="6">
    <source>
        <dbReference type="Pfam" id="PF01248"/>
    </source>
</evidence>
<evidence type="ECO:0000256" key="5">
    <source>
        <dbReference type="SAM" id="MobiDB-lite"/>
    </source>
</evidence>
<proteinExistence type="inferred from homology"/>
<sequence length="264" mass="29695">MPPKSKKVKVKKPQAAPFTTKGAKTTKKTSNVLIEKRPRNFGIGGDIQPKRDLGRFVLWPKYIKLQRQKRILYQRLKVPPSINQFTQTLDQQTATQLFKLLHKYRPETKAEKKARLTAQAESKAAGKQETAGKKPINVKCGINHITNLVEAKKAQLVVIAHDVDPIEIVVWLPALCRKMGVPYCIVKGKARLGKLVHMKTATAVALTAVKPEDKHSLEKVAESVKTNYNERFDEIRRHWGGGVMGNKSQAKLAKIEKAKAKELR</sequence>
<dbReference type="GO" id="GO:0042254">
    <property type="term" value="P:ribosome biogenesis"/>
    <property type="evidence" value="ECO:0007669"/>
    <property type="project" value="InterPro"/>
</dbReference>
<dbReference type="InterPro" id="IPR018492">
    <property type="entry name" value="Ribosomal_eL8/Nhp2"/>
</dbReference>
<protein>
    <recommendedName>
        <fullName evidence="4">60S ribosomal protein L7a</fullName>
    </recommendedName>
</protein>
<dbReference type="RefSeq" id="XP_066920505.1">
    <property type="nucleotide sequence ID" value="XM_067064404.1"/>
</dbReference>
<evidence type="ECO:0000256" key="1">
    <source>
        <dbReference type="ARBA" id="ARBA00007337"/>
    </source>
</evidence>
<name>A0A7M5UYQ4_9CNID</name>
<evidence type="ECO:0000256" key="2">
    <source>
        <dbReference type="ARBA" id="ARBA00022980"/>
    </source>
</evidence>
<feature type="compositionally biased region" description="Basic residues" evidence="5">
    <location>
        <begin position="1"/>
        <end position="12"/>
    </location>
</feature>
<dbReference type="PRINTS" id="PR00882">
    <property type="entry name" value="RIBOSOMALL7A"/>
</dbReference>
<dbReference type="GO" id="GO:0022625">
    <property type="term" value="C:cytosolic large ribosomal subunit"/>
    <property type="evidence" value="ECO:0007669"/>
    <property type="project" value="UniProtKB-UniRule"/>
</dbReference>
<evidence type="ECO:0000256" key="4">
    <source>
        <dbReference type="RuleBase" id="RU367042"/>
    </source>
</evidence>